<evidence type="ECO:0000256" key="5">
    <source>
        <dbReference type="SAM" id="Phobius"/>
    </source>
</evidence>
<proteinExistence type="predicted"/>
<evidence type="ECO:0000256" key="1">
    <source>
        <dbReference type="ARBA" id="ARBA00004370"/>
    </source>
</evidence>
<dbReference type="EMBL" id="MU404358">
    <property type="protein sequence ID" value="KAI1610638.1"/>
    <property type="molecule type" value="Genomic_DNA"/>
</dbReference>
<name>A0AAN6DSF5_9EURO</name>
<accession>A0AAN6DSF5</accession>
<protein>
    <submittedName>
        <fullName evidence="6">Uncharacterized protein</fullName>
    </submittedName>
</protein>
<evidence type="ECO:0000256" key="3">
    <source>
        <dbReference type="ARBA" id="ARBA00022989"/>
    </source>
</evidence>
<feature type="transmembrane region" description="Helical" evidence="5">
    <location>
        <begin position="51"/>
        <end position="75"/>
    </location>
</feature>
<dbReference type="Proteomes" id="UP001203852">
    <property type="component" value="Unassembled WGS sequence"/>
</dbReference>
<dbReference type="InterPro" id="IPR056552">
    <property type="entry name" value="Ribonucl_Kappa"/>
</dbReference>
<gene>
    <name evidence="6" type="ORF">EDD36DRAFT_444558</name>
</gene>
<evidence type="ECO:0000313" key="6">
    <source>
        <dbReference type="EMBL" id="KAI1610638.1"/>
    </source>
</evidence>
<keyword evidence="3 5" id="KW-1133">Transmembrane helix</keyword>
<organism evidence="6 7">
    <name type="scientific">Exophiala viscosa</name>
    <dbReference type="NCBI Taxonomy" id="2486360"/>
    <lineage>
        <taxon>Eukaryota</taxon>
        <taxon>Fungi</taxon>
        <taxon>Dikarya</taxon>
        <taxon>Ascomycota</taxon>
        <taxon>Pezizomycotina</taxon>
        <taxon>Eurotiomycetes</taxon>
        <taxon>Chaetothyriomycetidae</taxon>
        <taxon>Chaetothyriales</taxon>
        <taxon>Herpotrichiellaceae</taxon>
        <taxon>Exophiala</taxon>
    </lineage>
</organism>
<keyword evidence="2 5" id="KW-0812">Transmembrane</keyword>
<comment type="subcellular location">
    <subcellularLocation>
        <location evidence="1">Membrane</location>
    </subcellularLocation>
</comment>
<evidence type="ECO:0000256" key="2">
    <source>
        <dbReference type="ARBA" id="ARBA00022692"/>
    </source>
</evidence>
<feature type="transmembrane region" description="Helical" evidence="5">
    <location>
        <begin position="7"/>
        <end position="31"/>
    </location>
</feature>
<comment type="caution">
    <text evidence="6">The sequence shown here is derived from an EMBL/GenBank/DDBJ whole genome shotgun (WGS) entry which is preliminary data.</text>
</comment>
<keyword evidence="4 5" id="KW-0472">Membrane</keyword>
<reference evidence="6" key="1">
    <citation type="journal article" date="2022" name="bioRxiv">
        <title>Deciphering the potential niche of two novel black yeast fungi from a biological soil crust based on their genomes, phenotypes, and melanin regulation.</title>
        <authorList>
            <consortium name="DOE Joint Genome Institute"/>
            <person name="Carr E.C."/>
            <person name="Barton Q."/>
            <person name="Grambo S."/>
            <person name="Sullivan M."/>
            <person name="Renfro C.M."/>
            <person name="Kuo A."/>
            <person name="Pangilinan J."/>
            <person name="Lipzen A."/>
            <person name="Keymanesh K."/>
            <person name="Savage E."/>
            <person name="Barry K."/>
            <person name="Grigoriev I.V."/>
            <person name="Riekhof W.R."/>
            <person name="Harris S.S."/>
        </authorList>
    </citation>
    <scope>NUCLEOTIDE SEQUENCE</scope>
    <source>
        <strain evidence="6">JF 03-4F</strain>
    </source>
</reference>
<dbReference type="GO" id="GO:0016020">
    <property type="term" value="C:membrane"/>
    <property type="evidence" value="ECO:0007669"/>
    <property type="project" value="UniProtKB-SubCell"/>
</dbReference>
<keyword evidence="7" id="KW-1185">Reference proteome</keyword>
<evidence type="ECO:0000313" key="7">
    <source>
        <dbReference type="Proteomes" id="UP001203852"/>
    </source>
</evidence>
<sequence length="88" mass="9583">MKPVVSALNAWTCTVISCFAIVILSVIGSLFARDHHMMMGLEEDPEDHTAVATAVFISVAVYAGFLVFCGFQAWLHVRASRRGAISLQ</sequence>
<dbReference type="AlphaFoldDB" id="A0AAN6DSF5"/>
<dbReference type="PROSITE" id="PS51257">
    <property type="entry name" value="PROKAR_LIPOPROTEIN"/>
    <property type="match status" value="1"/>
</dbReference>
<dbReference type="Pfam" id="PF23489">
    <property type="entry name" value="V-ATPase_su_f"/>
    <property type="match status" value="1"/>
</dbReference>
<evidence type="ECO:0000256" key="4">
    <source>
        <dbReference type="ARBA" id="ARBA00023136"/>
    </source>
</evidence>